<dbReference type="EMBL" id="MGIP01000002">
    <property type="protein sequence ID" value="OGM92396.1"/>
    <property type="molecule type" value="Genomic_DNA"/>
</dbReference>
<accession>A0A1F8DVD0</accession>
<dbReference type="GO" id="GO:0030527">
    <property type="term" value="F:structural constituent of chromatin"/>
    <property type="evidence" value="ECO:0007669"/>
    <property type="project" value="InterPro"/>
</dbReference>
<dbReference type="PRINTS" id="PR01727">
    <property type="entry name" value="DNABINDINGHU"/>
</dbReference>
<proteinExistence type="inferred from homology"/>
<dbReference type="SMART" id="SM00411">
    <property type="entry name" value="BHL"/>
    <property type="match status" value="1"/>
</dbReference>
<reference evidence="4 5" key="1">
    <citation type="journal article" date="2016" name="Nat. Commun.">
        <title>Thousands of microbial genomes shed light on interconnected biogeochemical processes in an aquifer system.</title>
        <authorList>
            <person name="Anantharaman K."/>
            <person name="Brown C.T."/>
            <person name="Hug L.A."/>
            <person name="Sharon I."/>
            <person name="Castelle C.J."/>
            <person name="Probst A.J."/>
            <person name="Thomas B.C."/>
            <person name="Singh A."/>
            <person name="Wilkins M.J."/>
            <person name="Karaoz U."/>
            <person name="Brodie E.L."/>
            <person name="Williams K.H."/>
            <person name="Hubbard S.S."/>
            <person name="Banfield J.F."/>
        </authorList>
    </citation>
    <scope>NUCLEOTIDE SEQUENCE [LARGE SCALE GENOMIC DNA]</scope>
</reference>
<comment type="similarity">
    <text evidence="3">Belongs to the bacterial histone-like protein family.</text>
</comment>
<dbReference type="PROSITE" id="PS00045">
    <property type="entry name" value="HISTONE_LIKE"/>
    <property type="match status" value="1"/>
</dbReference>
<dbReference type="InterPro" id="IPR010992">
    <property type="entry name" value="IHF-like_DNA-bd_dom_sf"/>
</dbReference>
<dbReference type="GO" id="GO:0030261">
    <property type="term" value="P:chromosome condensation"/>
    <property type="evidence" value="ECO:0007669"/>
    <property type="project" value="UniProtKB-KW"/>
</dbReference>
<evidence type="ECO:0000313" key="4">
    <source>
        <dbReference type="EMBL" id="OGM92396.1"/>
    </source>
</evidence>
<keyword evidence="2 4" id="KW-0238">DNA-binding</keyword>
<gene>
    <name evidence="4" type="ORF">A2755_01360</name>
</gene>
<dbReference type="CDD" id="cd13831">
    <property type="entry name" value="HU"/>
    <property type="match status" value="1"/>
</dbReference>
<protein>
    <submittedName>
        <fullName evidence="4">DNA-binding protein HU</fullName>
    </submittedName>
</protein>
<name>A0A1F8DVD0_9BACT</name>
<evidence type="ECO:0000256" key="3">
    <source>
        <dbReference type="RuleBase" id="RU003939"/>
    </source>
</evidence>
<dbReference type="SUPFAM" id="SSF47729">
    <property type="entry name" value="IHF-like DNA-binding proteins"/>
    <property type="match status" value="1"/>
</dbReference>
<dbReference type="PANTHER" id="PTHR33175:SF3">
    <property type="entry name" value="DNA-BINDING PROTEIN HU-BETA"/>
    <property type="match status" value="1"/>
</dbReference>
<evidence type="ECO:0000256" key="2">
    <source>
        <dbReference type="ARBA" id="ARBA00023125"/>
    </source>
</evidence>
<evidence type="ECO:0000256" key="1">
    <source>
        <dbReference type="ARBA" id="ARBA00023067"/>
    </source>
</evidence>
<evidence type="ECO:0000313" key="5">
    <source>
        <dbReference type="Proteomes" id="UP000177029"/>
    </source>
</evidence>
<organism evidence="4 5">
    <name type="scientific">Candidatus Wolfebacteria bacterium RIFCSPHIGHO2_01_FULL_48_22</name>
    <dbReference type="NCBI Taxonomy" id="1802555"/>
    <lineage>
        <taxon>Bacteria</taxon>
        <taxon>Candidatus Wolfeibacteriota</taxon>
    </lineage>
</organism>
<comment type="caution">
    <text evidence="4">The sequence shown here is derived from an EMBL/GenBank/DDBJ whole genome shotgun (WGS) entry which is preliminary data.</text>
</comment>
<dbReference type="AlphaFoldDB" id="A0A1F8DVD0"/>
<dbReference type="Proteomes" id="UP000177029">
    <property type="component" value="Unassembled WGS sequence"/>
</dbReference>
<dbReference type="Pfam" id="PF00216">
    <property type="entry name" value="Bac_DNA_binding"/>
    <property type="match status" value="1"/>
</dbReference>
<dbReference type="InterPro" id="IPR000119">
    <property type="entry name" value="Hist_DNA-bd"/>
</dbReference>
<dbReference type="Gene3D" id="4.10.520.10">
    <property type="entry name" value="IHF-like DNA-binding proteins"/>
    <property type="match status" value="1"/>
</dbReference>
<sequence>MKKQDFTEVVMQAGGIEVKKTAAAVVDAIFDTITKTMVKGEEVAIAGFGTFKVAKRAAREGINPRTGEKIHIAASIKPKFRAAKALKEAVK</sequence>
<keyword evidence="1" id="KW-0226">DNA condensation</keyword>
<dbReference type="GO" id="GO:0003677">
    <property type="term" value="F:DNA binding"/>
    <property type="evidence" value="ECO:0007669"/>
    <property type="project" value="UniProtKB-KW"/>
</dbReference>
<dbReference type="STRING" id="1802555.A2755_01360"/>
<dbReference type="InterPro" id="IPR020816">
    <property type="entry name" value="Histone-like_DNA-bd_CS"/>
</dbReference>
<dbReference type="PANTHER" id="PTHR33175">
    <property type="entry name" value="DNA-BINDING PROTEIN HU"/>
    <property type="match status" value="1"/>
</dbReference>